<protein>
    <submittedName>
        <fullName evidence="2">Uncharacterized protein</fullName>
    </submittedName>
</protein>
<feature type="region of interest" description="Disordered" evidence="1">
    <location>
        <begin position="87"/>
        <end position="206"/>
    </location>
</feature>
<organism evidence="2 3">
    <name type="scientific">Pogonophryne albipinna</name>
    <dbReference type="NCBI Taxonomy" id="1090488"/>
    <lineage>
        <taxon>Eukaryota</taxon>
        <taxon>Metazoa</taxon>
        <taxon>Chordata</taxon>
        <taxon>Craniata</taxon>
        <taxon>Vertebrata</taxon>
        <taxon>Euteleostomi</taxon>
        <taxon>Actinopterygii</taxon>
        <taxon>Neopterygii</taxon>
        <taxon>Teleostei</taxon>
        <taxon>Neoteleostei</taxon>
        <taxon>Acanthomorphata</taxon>
        <taxon>Eupercaria</taxon>
        <taxon>Perciformes</taxon>
        <taxon>Notothenioidei</taxon>
        <taxon>Pogonophryne</taxon>
    </lineage>
</organism>
<proteinExistence type="predicted"/>
<feature type="region of interest" description="Disordered" evidence="1">
    <location>
        <begin position="1"/>
        <end position="60"/>
    </location>
</feature>
<dbReference type="EMBL" id="JAPTMU010000020">
    <property type="protein sequence ID" value="KAJ4925764.1"/>
    <property type="molecule type" value="Genomic_DNA"/>
</dbReference>
<reference evidence="2" key="1">
    <citation type="submission" date="2022-11" db="EMBL/GenBank/DDBJ databases">
        <title>Chromosome-level genome of Pogonophryne albipinna.</title>
        <authorList>
            <person name="Jo E."/>
        </authorList>
    </citation>
    <scope>NUCLEOTIDE SEQUENCE</scope>
    <source>
        <strain evidence="2">SGF0006</strain>
        <tissue evidence="2">Muscle</tissue>
    </source>
</reference>
<keyword evidence="3" id="KW-1185">Reference proteome</keyword>
<feature type="compositionally biased region" description="Basic and acidic residues" evidence="1">
    <location>
        <begin position="41"/>
        <end position="59"/>
    </location>
</feature>
<evidence type="ECO:0000313" key="2">
    <source>
        <dbReference type="EMBL" id="KAJ4925764.1"/>
    </source>
</evidence>
<feature type="compositionally biased region" description="Basic and acidic residues" evidence="1">
    <location>
        <begin position="90"/>
        <end position="102"/>
    </location>
</feature>
<gene>
    <name evidence="2" type="ORF">JOQ06_007952</name>
</gene>
<sequence>MERSLAPDQDRRHIVPSSSRTKRCHAELRGISLPENTGPKRYREGPKLRGESSSHEATLRVKALPKINPGRITVLSRFDARRRPALFEFEETKKNEERRVEGGGEEGGGEEERRVEGGGWKRGGEHWERRGGKEKGEKGGRKEGRWKVETKKNEERRVEGGGEEERREEERKRGGWRVEERRRALGEERRKGKRSQSQDQLSGLIEEACSAHQENLTSASCS</sequence>
<comment type="caution">
    <text evidence="2">The sequence shown here is derived from an EMBL/GenBank/DDBJ whole genome shotgun (WGS) entry which is preliminary data.</text>
</comment>
<feature type="compositionally biased region" description="Basic and acidic residues" evidence="1">
    <location>
        <begin position="122"/>
        <end position="190"/>
    </location>
</feature>
<accession>A0AAD6AJ84</accession>
<evidence type="ECO:0000313" key="3">
    <source>
        <dbReference type="Proteomes" id="UP001219934"/>
    </source>
</evidence>
<evidence type="ECO:0000256" key="1">
    <source>
        <dbReference type="SAM" id="MobiDB-lite"/>
    </source>
</evidence>
<feature type="compositionally biased region" description="Basic and acidic residues" evidence="1">
    <location>
        <begin position="1"/>
        <end position="13"/>
    </location>
</feature>
<name>A0AAD6AJ84_9TELE</name>
<dbReference type="AlphaFoldDB" id="A0AAD6AJ84"/>
<dbReference type="Proteomes" id="UP001219934">
    <property type="component" value="Unassembled WGS sequence"/>
</dbReference>